<accession>A0A5C5XHF7</accession>
<comment type="caution">
    <text evidence="2">The sequence shown here is derived from an EMBL/GenBank/DDBJ whole genome shotgun (WGS) entry which is preliminary data.</text>
</comment>
<feature type="signal peptide" evidence="1">
    <location>
        <begin position="1"/>
        <end position="18"/>
    </location>
</feature>
<evidence type="ECO:0000313" key="2">
    <source>
        <dbReference type="EMBL" id="TWT61753.1"/>
    </source>
</evidence>
<protein>
    <recommendedName>
        <fullName evidence="4">DUF4432 domain-containing protein</fullName>
    </recommendedName>
</protein>
<name>A0A5C5XHF7_9PLAN</name>
<evidence type="ECO:0000313" key="3">
    <source>
        <dbReference type="Proteomes" id="UP000316095"/>
    </source>
</evidence>
<keyword evidence="3" id="KW-1185">Reference proteome</keyword>
<reference evidence="2 3" key="1">
    <citation type="submission" date="2019-02" db="EMBL/GenBank/DDBJ databases">
        <title>Deep-cultivation of Planctomycetes and their phenomic and genomic characterization uncovers novel biology.</title>
        <authorList>
            <person name="Wiegand S."/>
            <person name="Jogler M."/>
            <person name="Boedeker C."/>
            <person name="Pinto D."/>
            <person name="Vollmers J."/>
            <person name="Rivas-Marin E."/>
            <person name="Kohn T."/>
            <person name="Peeters S.H."/>
            <person name="Heuer A."/>
            <person name="Rast P."/>
            <person name="Oberbeckmann S."/>
            <person name="Bunk B."/>
            <person name="Jeske O."/>
            <person name="Meyerdierks A."/>
            <person name="Storesund J.E."/>
            <person name="Kallscheuer N."/>
            <person name="Luecker S."/>
            <person name="Lage O.M."/>
            <person name="Pohl T."/>
            <person name="Merkel B.J."/>
            <person name="Hornburger P."/>
            <person name="Mueller R.-W."/>
            <person name="Bruemmer F."/>
            <person name="Labrenz M."/>
            <person name="Spormann A.M."/>
            <person name="Op Den Camp H."/>
            <person name="Overmann J."/>
            <person name="Amann R."/>
            <person name="Jetten M.S.M."/>
            <person name="Mascher T."/>
            <person name="Medema M.H."/>
            <person name="Devos D.P."/>
            <person name="Kaster A.-K."/>
            <person name="Ovreas L."/>
            <person name="Rohde M."/>
            <person name="Galperin M.Y."/>
            <person name="Jogler C."/>
        </authorList>
    </citation>
    <scope>NUCLEOTIDE SEQUENCE [LARGE SCALE GENOMIC DNA]</scope>
    <source>
        <strain evidence="2 3">Pan54</strain>
    </source>
</reference>
<keyword evidence="1" id="KW-0732">Signal</keyword>
<feature type="chain" id="PRO_5023140966" description="DUF4432 domain-containing protein" evidence="1">
    <location>
        <begin position="19"/>
        <end position="289"/>
    </location>
</feature>
<evidence type="ECO:0008006" key="4">
    <source>
        <dbReference type="Google" id="ProtNLM"/>
    </source>
</evidence>
<sequence precursor="true">MKTIFAFILFSTAASASAEDFRPNIGPDLPSITVECGEVTILLRQSTQWTPGRIDFRGTPMTTERSAYGTVFRYPEIGFIGTAHLENEPEDLQSLSFFLDGKELTTPEAKLKGESFRFVRESKIRGFLLTNIIEIKGNCLYETTTIKTNVETPLSLVYHFMHAWTPTVSELIAGNDDQPDDDIYQPLLDDDNVSRLFYINRAVDWLSVYEPNSGQFAVSRILEVPEETESISTIWNVPNTYRKYYLRVFQNQTVPKDFNGTWKMVTAFGCETSDKWQPAAKVLVKKLIE</sequence>
<dbReference type="EMBL" id="SJPG01000001">
    <property type="protein sequence ID" value="TWT61753.1"/>
    <property type="molecule type" value="Genomic_DNA"/>
</dbReference>
<evidence type="ECO:0000256" key="1">
    <source>
        <dbReference type="SAM" id="SignalP"/>
    </source>
</evidence>
<dbReference type="AlphaFoldDB" id="A0A5C5XHF7"/>
<organism evidence="2 3">
    <name type="scientific">Rubinisphaera italica</name>
    <dbReference type="NCBI Taxonomy" id="2527969"/>
    <lineage>
        <taxon>Bacteria</taxon>
        <taxon>Pseudomonadati</taxon>
        <taxon>Planctomycetota</taxon>
        <taxon>Planctomycetia</taxon>
        <taxon>Planctomycetales</taxon>
        <taxon>Planctomycetaceae</taxon>
        <taxon>Rubinisphaera</taxon>
    </lineage>
</organism>
<dbReference type="Proteomes" id="UP000316095">
    <property type="component" value="Unassembled WGS sequence"/>
</dbReference>
<gene>
    <name evidence="2" type="ORF">Pan54_24900</name>
</gene>
<proteinExistence type="predicted"/>